<feature type="chain" id="PRO_5046049614" description="WD40-like Beta Propeller Repeat" evidence="1">
    <location>
        <begin position="21"/>
        <end position="938"/>
    </location>
</feature>
<dbReference type="RefSeq" id="WP_161819062.1">
    <property type="nucleotide sequence ID" value="NZ_JAACJS010000015.1"/>
</dbReference>
<sequence length="938" mass="107506">MRQGFLFVIFFVFAVCNLNAQQFGGNPSSVKWMQVNTDTVRVIFPQGYDAKAQRIANIIHSLQQNHSHSIGDKIRKVNIVLQHQALFSNGYVGLAPYRSEFYLTPLQDPFQLGANNWADQLAVHEFRHVQQYSNFNKGLSKLAHILLGEQGQVVANAASVPDWFFEGDAVFNETKLTQQGRGTLPLFISNYQSLYIANRQYSYMKMRNGSLRDFVPDHYDLGYLLVGYGRKKYGEDIWRKITDDASRFKPLVYPFQGAVKNNTGVSFTQFVNDAMQYYKQQWALVPTVQPQWITAKAEHDVVNYQYPYRAGNGSFIVLKNSRRQVPAFYRISENGKEEKIAVKDISPDNYFSYNNGRIVYAASQPDLRWGNREFNSIRVLDVATGEQQTVANGTKYFSPDISRDGKNIIAVEMDPLSGSRIVLINQQGILFDSLPRSGIVFSHPKFAADDAHYYVASRNAGGQMALVKYSLRDNGAGEILVPLSNRLIGFLNVQNDTLLFTTTYEGKDELWAIVDGKERKGPFRLASYATGIYQGLLKDSTLIGSAFTADGYRLAAFKPLWQRVDIKDELKERYLNNVFSNDVFSPREKAMLDSLPQHQYDVSKYRKSHNLLNIHSYRPYYEPPEYSFTLYGQNVLNTLQSELAYTYNENEGSHKAGYSGIYGGSYLQPLFGISHTWNRTGLYRPDTTVHWNELAGYAGLQLPLNLSGGKQYRYLTLSSTYNLNRVKWTGIGKSLFRDADIQYLQSRISFTSQSQKAAQQIYPHFAQNIFLQYRNIVNQYKGHQFLASGALYFPGLMNSHSIVLTAAFHSRDTLQQYLFANNFPFARGYSAVDFPDMWKLGVNYHFPVAYPDWGFDNIVYFLRVRSNVFFDYTEGKSRRTGMVTPFRTVGTELFFDTRWWNQQTVTFGLRYSRLLDNQFRGATNPDVWEFILPVNLFN</sequence>
<protein>
    <recommendedName>
        <fullName evidence="4">WD40-like Beta Propeller Repeat</fullName>
    </recommendedName>
</protein>
<reference evidence="2 3" key="1">
    <citation type="submission" date="2020-01" db="EMBL/GenBank/DDBJ databases">
        <title>Genome analysis.</title>
        <authorList>
            <person name="Wu S."/>
            <person name="Wang G."/>
        </authorList>
    </citation>
    <scope>NUCLEOTIDE SEQUENCE [LARGE SCALE GENOMIC DNA]</scope>
    <source>
        <strain evidence="2 3">SYL130</strain>
    </source>
</reference>
<dbReference type="SUPFAM" id="SSF69304">
    <property type="entry name" value="Tricorn protease N-terminal domain"/>
    <property type="match status" value="1"/>
</dbReference>
<evidence type="ECO:0000313" key="3">
    <source>
        <dbReference type="Proteomes" id="UP000753802"/>
    </source>
</evidence>
<dbReference type="EMBL" id="JAACJS010000015">
    <property type="protein sequence ID" value="NCI50749.1"/>
    <property type="molecule type" value="Genomic_DNA"/>
</dbReference>
<name>A0ABW9ZWY3_9BACT</name>
<evidence type="ECO:0008006" key="4">
    <source>
        <dbReference type="Google" id="ProtNLM"/>
    </source>
</evidence>
<evidence type="ECO:0000313" key="2">
    <source>
        <dbReference type="EMBL" id="NCI50749.1"/>
    </source>
</evidence>
<dbReference type="Proteomes" id="UP000753802">
    <property type="component" value="Unassembled WGS sequence"/>
</dbReference>
<keyword evidence="1" id="KW-0732">Signal</keyword>
<accession>A0ABW9ZWY3</accession>
<evidence type="ECO:0000256" key="1">
    <source>
        <dbReference type="SAM" id="SignalP"/>
    </source>
</evidence>
<gene>
    <name evidence="2" type="ORF">GWC95_12495</name>
</gene>
<dbReference type="InterPro" id="IPR011042">
    <property type="entry name" value="6-blade_b-propeller_TolB-like"/>
</dbReference>
<comment type="caution">
    <text evidence="2">The sequence shown here is derived from an EMBL/GenBank/DDBJ whole genome shotgun (WGS) entry which is preliminary data.</text>
</comment>
<organism evidence="2 3">
    <name type="scientific">Sediminibacterium roseum</name>
    <dbReference type="NCBI Taxonomy" id="1978412"/>
    <lineage>
        <taxon>Bacteria</taxon>
        <taxon>Pseudomonadati</taxon>
        <taxon>Bacteroidota</taxon>
        <taxon>Chitinophagia</taxon>
        <taxon>Chitinophagales</taxon>
        <taxon>Chitinophagaceae</taxon>
        <taxon>Sediminibacterium</taxon>
    </lineage>
</organism>
<dbReference type="Gene3D" id="2.120.10.30">
    <property type="entry name" value="TolB, C-terminal domain"/>
    <property type="match status" value="1"/>
</dbReference>
<keyword evidence="3" id="KW-1185">Reference proteome</keyword>
<feature type="signal peptide" evidence="1">
    <location>
        <begin position="1"/>
        <end position="20"/>
    </location>
</feature>
<proteinExistence type="predicted"/>